<evidence type="ECO:0000313" key="2">
    <source>
        <dbReference type="EMBL" id="BBO84518.1"/>
    </source>
</evidence>
<dbReference type="Gene3D" id="1.10.260.40">
    <property type="entry name" value="lambda repressor-like DNA-binding domains"/>
    <property type="match status" value="1"/>
</dbReference>
<dbReference type="KEGG" id="dov:DSCO28_50840"/>
<dbReference type="GO" id="GO:0003677">
    <property type="term" value="F:DNA binding"/>
    <property type="evidence" value="ECO:0007669"/>
    <property type="project" value="InterPro"/>
</dbReference>
<dbReference type="GO" id="GO:0045892">
    <property type="term" value="P:negative regulation of DNA-templated transcription"/>
    <property type="evidence" value="ECO:0007669"/>
    <property type="project" value="InterPro"/>
</dbReference>
<name>A0A5K7ZWB7_9BACT</name>
<dbReference type="InterPro" id="IPR010744">
    <property type="entry name" value="Phage_CI_N"/>
</dbReference>
<evidence type="ECO:0000259" key="1">
    <source>
        <dbReference type="Pfam" id="PF07022"/>
    </source>
</evidence>
<dbReference type="Proteomes" id="UP000425960">
    <property type="component" value="Chromosome"/>
</dbReference>
<gene>
    <name evidence="2" type="ORF">DSCO28_50840</name>
</gene>
<sequence>MNFKKIVDRIIEVTGYAQKDVANEVFNIKANNLSNRIKRNSVDVDKLIDWASDNSVNLNWLLTGKGEPYLSAVENGSKFQNIVELEHLSIVKTFKNKSLAKELNEILKKIEDIDGEHLREVKGLLRSELSRLQGSVSKKTSLARK</sequence>
<dbReference type="InterPro" id="IPR010982">
    <property type="entry name" value="Lambda_DNA-bd_dom_sf"/>
</dbReference>
<accession>A0A5K7ZWB7</accession>
<dbReference type="Pfam" id="PF07022">
    <property type="entry name" value="Phage_CI_repr"/>
    <property type="match status" value="1"/>
</dbReference>
<dbReference type="EMBL" id="AP021876">
    <property type="protein sequence ID" value="BBO84518.1"/>
    <property type="molecule type" value="Genomic_DNA"/>
</dbReference>
<dbReference type="RefSeq" id="WP_155324415.1">
    <property type="nucleotide sequence ID" value="NZ_AP021876.1"/>
</dbReference>
<evidence type="ECO:0000313" key="3">
    <source>
        <dbReference type="Proteomes" id="UP000425960"/>
    </source>
</evidence>
<reference evidence="2 3" key="1">
    <citation type="submission" date="2019-11" db="EMBL/GenBank/DDBJ databases">
        <title>Comparative genomics of hydrocarbon-degrading Desulfosarcina strains.</title>
        <authorList>
            <person name="Watanabe M."/>
            <person name="Kojima H."/>
            <person name="Fukui M."/>
        </authorList>
    </citation>
    <scope>NUCLEOTIDE SEQUENCE [LARGE SCALE GENOMIC DNA]</scope>
    <source>
        <strain evidence="2 3">28bB2T</strain>
    </source>
</reference>
<organism evidence="2 3">
    <name type="scientific">Desulfosarcina ovata subsp. sediminis</name>
    <dbReference type="NCBI Taxonomy" id="885957"/>
    <lineage>
        <taxon>Bacteria</taxon>
        <taxon>Pseudomonadati</taxon>
        <taxon>Thermodesulfobacteriota</taxon>
        <taxon>Desulfobacteria</taxon>
        <taxon>Desulfobacterales</taxon>
        <taxon>Desulfosarcinaceae</taxon>
        <taxon>Desulfosarcina</taxon>
    </lineage>
</organism>
<protein>
    <recommendedName>
        <fullName evidence="1">Bacteriophage CI repressor N-terminal domain-containing protein</fullName>
    </recommendedName>
</protein>
<feature type="domain" description="Bacteriophage CI repressor N-terminal" evidence="1">
    <location>
        <begin position="6"/>
        <end position="69"/>
    </location>
</feature>
<proteinExistence type="predicted"/>
<dbReference type="AlphaFoldDB" id="A0A5K7ZWB7"/>